<dbReference type="Proteomes" id="UP000046155">
    <property type="component" value="Unassembled WGS sequence"/>
</dbReference>
<accession>A0A0B7MMM0</accession>
<keyword evidence="2" id="KW-1185">Reference proteome</keyword>
<protein>
    <submittedName>
        <fullName evidence="1">Uncharacterized protein</fullName>
    </submittedName>
</protein>
<evidence type="ECO:0000313" key="1">
    <source>
        <dbReference type="EMBL" id="CEO89493.1"/>
    </source>
</evidence>
<dbReference type="EMBL" id="CDRZ01000247">
    <property type="protein sequence ID" value="CEO89493.1"/>
    <property type="molecule type" value="Genomic_DNA"/>
</dbReference>
<sequence>MPVNPAAIGKYAAVMADELKTEVVVIAEPRIGRAAERQERAKGFLEGLHAAGVKEAGIYPNQGAETARLVDFKDKIVVAVTDCGGAAFDTAFNAGAPVLTGTVARTPGRTGWENAARAIERAAALAEEEGRGIALVAASGKALDDVLATYYLSERLLLRRF</sequence>
<evidence type="ECO:0000313" key="2">
    <source>
        <dbReference type="Proteomes" id="UP000046155"/>
    </source>
</evidence>
<name>A0A0B7MMM0_9FIRM</name>
<dbReference type="AlphaFoldDB" id="A0A0B7MMM0"/>
<organism evidence="1 2">
    <name type="scientific">Syntrophaceticus schinkii</name>
    <dbReference type="NCBI Taxonomy" id="499207"/>
    <lineage>
        <taxon>Bacteria</taxon>
        <taxon>Bacillati</taxon>
        <taxon>Bacillota</taxon>
        <taxon>Clostridia</taxon>
        <taxon>Thermoanaerobacterales</taxon>
        <taxon>Thermoanaerobacterales Family III. Incertae Sedis</taxon>
        <taxon>Syntrophaceticus</taxon>
    </lineage>
</organism>
<reference evidence="2" key="1">
    <citation type="submission" date="2015-01" db="EMBL/GenBank/DDBJ databases">
        <authorList>
            <person name="Manzoor Shahid"/>
            <person name="Zubair Saima"/>
        </authorList>
    </citation>
    <scope>NUCLEOTIDE SEQUENCE [LARGE SCALE GENOMIC DNA]</scope>
    <source>
        <strain evidence="2">Sp3</strain>
    </source>
</reference>
<proteinExistence type="predicted"/>
<gene>
    <name evidence="1" type="ORF">SSCH_50030</name>
</gene>